<evidence type="ECO:0000313" key="2">
    <source>
        <dbReference type="EMBL" id="KKN82302.1"/>
    </source>
</evidence>
<name>A0A0F9U4W0_9ZZZZ</name>
<reference evidence="2" key="1">
    <citation type="journal article" date="2015" name="Nature">
        <title>Complex archaea that bridge the gap between prokaryotes and eukaryotes.</title>
        <authorList>
            <person name="Spang A."/>
            <person name="Saw J.H."/>
            <person name="Jorgensen S.L."/>
            <person name="Zaremba-Niedzwiedzka K."/>
            <person name="Martijn J."/>
            <person name="Lind A.E."/>
            <person name="van Eijk R."/>
            <person name="Schleper C."/>
            <person name="Guy L."/>
            <person name="Ettema T.J."/>
        </authorList>
    </citation>
    <scope>NUCLEOTIDE SEQUENCE</scope>
</reference>
<dbReference type="EMBL" id="LAZR01000203">
    <property type="protein sequence ID" value="KKN82302.1"/>
    <property type="molecule type" value="Genomic_DNA"/>
</dbReference>
<sequence length="75" mass="8599">MTNIDILALAFGINLITIGIGYWRGRERGWSEGYEEAWGDEQNCCYPSGWDEGYAIGYETGRQDEYDDPEPRGDR</sequence>
<keyword evidence="1" id="KW-1133">Transmembrane helix</keyword>
<organism evidence="2">
    <name type="scientific">marine sediment metagenome</name>
    <dbReference type="NCBI Taxonomy" id="412755"/>
    <lineage>
        <taxon>unclassified sequences</taxon>
        <taxon>metagenomes</taxon>
        <taxon>ecological metagenomes</taxon>
    </lineage>
</organism>
<protein>
    <submittedName>
        <fullName evidence="2">Uncharacterized protein</fullName>
    </submittedName>
</protein>
<feature type="transmembrane region" description="Helical" evidence="1">
    <location>
        <begin position="6"/>
        <end position="23"/>
    </location>
</feature>
<gene>
    <name evidence="2" type="ORF">LCGC14_0311150</name>
</gene>
<proteinExistence type="predicted"/>
<keyword evidence="1" id="KW-0812">Transmembrane</keyword>
<dbReference type="AlphaFoldDB" id="A0A0F9U4W0"/>
<keyword evidence="1" id="KW-0472">Membrane</keyword>
<comment type="caution">
    <text evidence="2">The sequence shown here is derived from an EMBL/GenBank/DDBJ whole genome shotgun (WGS) entry which is preliminary data.</text>
</comment>
<accession>A0A0F9U4W0</accession>
<evidence type="ECO:0000256" key="1">
    <source>
        <dbReference type="SAM" id="Phobius"/>
    </source>
</evidence>